<dbReference type="Pfam" id="PF00006">
    <property type="entry name" value="ATP-synt_ab"/>
    <property type="match status" value="1"/>
</dbReference>
<dbReference type="NCBIfam" id="TIGR00962">
    <property type="entry name" value="atpA"/>
    <property type="match status" value="1"/>
</dbReference>
<evidence type="ECO:0000256" key="8">
    <source>
        <dbReference type="ARBA" id="ARBA00023136"/>
    </source>
</evidence>
<evidence type="ECO:0000256" key="9">
    <source>
        <dbReference type="ARBA" id="ARBA00023196"/>
    </source>
</evidence>
<gene>
    <name evidence="14" type="ORF">UFOPK3770_01268</name>
</gene>
<dbReference type="AlphaFoldDB" id="A0A6J5ZNZ1"/>
<dbReference type="PANTHER" id="PTHR48082">
    <property type="entry name" value="ATP SYNTHASE SUBUNIT ALPHA, MITOCHONDRIAL"/>
    <property type="match status" value="1"/>
</dbReference>
<dbReference type="GO" id="GO:0043531">
    <property type="term" value="F:ADP binding"/>
    <property type="evidence" value="ECO:0007669"/>
    <property type="project" value="TreeGrafter"/>
</dbReference>
<protein>
    <submittedName>
        <fullName evidence="14">Unannotated protein</fullName>
    </submittedName>
</protein>
<dbReference type="Gene3D" id="2.40.30.20">
    <property type="match status" value="1"/>
</dbReference>
<dbReference type="GO" id="GO:0005524">
    <property type="term" value="F:ATP binding"/>
    <property type="evidence" value="ECO:0007669"/>
    <property type="project" value="UniProtKB-KW"/>
</dbReference>
<dbReference type="InterPro" id="IPR000793">
    <property type="entry name" value="ATP_synth_asu_C"/>
</dbReference>
<comment type="similarity">
    <text evidence="2">Belongs to the ATPase alpha/beta chains family.</text>
</comment>
<name>A0A6J5ZNZ1_9ZZZZ</name>
<evidence type="ECO:0000256" key="3">
    <source>
        <dbReference type="ARBA" id="ARBA00022448"/>
    </source>
</evidence>
<proteinExistence type="inferred from homology"/>
<dbReference type="InterPro" id="IPR000194">
    <property type="entry name" value="ATPase_F1/V1/A1_a/bsu_nucl-bd"/>
</dbReference>
<evidence type="ECO:0000259" key="12">
    <source>
        <dbReference type="Pfam" id="PF00306"/>
    </source>
</evidence>
<dbReference type="InterPro" id="IPR027417">
    <property type="entry name" value="P-loop_NTPase"/>
</dbReference>
<feature type="domain" description="ATPase F1/V1/A1 complex alpha/beta subunit N-terminal" evidence="13">
    <location>
        <begin position="29"/>
        <end position="95"/>
    </location>
</feature>
<dbReference type="FunFam" id="3.40.50.300:FF:000002">
    <property type="entry name" value="ATP synthase subunit alpha"/>
    <property type="match status" value="1"/>
</dbReference>
<dbReference type="SUPFAM" id="SSF47917">
    <property type="entry name" value="C-terminal domain of alpha and beta subunits of F1 ATP synthase"/>
    <property type="match status" value="1"/>
</dbReference>
<keyword evidence="3" id="KW-0813">Transport</keyword>
<dbReference type="SUPFAM" id="SSF52540">
    <property type="entry name" value="P-loop containing nucleoside triphosphate hydrolases"/>
    <property type="match status" value="1"/>
</dbReference>
<evidence type="ECO:0000259" key="13">
    <source>
        <dbReference type="Pfam" id="PF02874"/>
    </source>
</evidence>
<keyword evidence="9" id="KW-0139">CF(1)</keyword>
<dbReference type="NCBIfam" id="NF009884">
    <property type="entry name" value="PRK13343.1"/>
    <property type="match status" value="1"/>
</dbReference>
<keyword evidence="4" id="KW-0547">Nucleotide-binding</keyword>
<evidence type="ECO:0000256" key="5">
    <source>
        <dbReference type="ARBA" id="ARBA00022840"/>
    </source>
</evidence>
<keyword evidence="10" id="KW-0066">ATP synthesis</keyword>
<evidence type="ECO:0000256" key="2">
    <source>
        <dbReference type="ARBA" id="ARBA00008936"/>
    </source>
</evidence>
<feature type="domain" description="ATP synthase alpha subunit C-terminal" evidence="12">
    <location>
        <begin position="382"/>
        <end position="507"/>
    </location>
</feature>
<accession>A0A6J5ZNZ1</accession>
<evidence type="ECO:0000313" key="14">
    <source>
        <dbReference type="EMBL" id="CAB4344211.1"/>
    </source>
</evidence>
<evidence type="ECO:0000256" key="7">
    <source>
        <dbReference type="ARBA" id="ARBA00023065"/>
    </source>
</evidence>
<keyword evidence="8" id="KW-0472">Membrane</keyword>
<evidence type="ECO:0000259" key="11">
    <source>
        <dbReference type="Pfam" id="PF00006"/>
    </source>
</evidence>
<keyword evidence="5" id="KW-0067">ATP-binding</keyword>
<dbReference type="SUPFAM" id="SSF50615">
    <property type="entry name" value="N-terminal domain of alpha and beta subunits of F1 ATP synthase"/>
    <property type="match status" value="1"/>
</dbReference>
<evidence type="ECO:0000256" key="1">
    <source>
        <dbReference type="ARBA" id="ARBA00004370"/>
    </source>
</evidence>
<dbReference type="Gene3D" id="3.40.50.300">
    <property type="entry name" value="P-loop containing nucleotide triphosphate hydrolases"/>
    <property type="match status" value="1"/>
</dbReference>
<dbReference type="EMBL" id="CAESAJ010000187">
    <property type="protein sequence ID" value="CAB4344211.1"/>
    <property type="molecule type" value="Genomic_DNA"/>
</dbReference>
<dbReference type="CDD" id="cd01132">
    <property type="entry name" value="F1-ATPase_alpha_CD"/>
    <property type="match status" value="1"/>
</dbReference>
<keyword evidence="7" id="KW-0406">Ion transport</keyword>
<dbReference type="Gene3D" id="1.20.150.20">
    <property type="entry name" value="ATP synthase alpha/beta chain, C-terminal domain"/>
    <property type="match status" value="1"/>
</dbReference>
<dbReference type="PANTHER" id="PTHR48082:SF2">
    <property type="entry name" value="ATP SYNTHASE SUBUNIT ALPHA, MITOCHONDRIAL"/>
    <property type="match status" value="1"/>
</dbReference>
<dbReference type="GO" id="GO:0046933">
    <property type="term" value="F:proton-transporting ATP synthase activity, rotational mechanism"/>
    <property type="evidence" value="ECO:0007669"/>
    <property type="project" value="InterPro"/>
</dbReference>
<dbReference type="InterPro" id="IPR023366">
    <property type="entry name" value="ATP_synth_asu-like_sf"/>
</dbReference>
<organism evidence="14">
    <name type="scientific">freshwater metagenome</name>
    <dbReference type="NCBI Taxonomy" id="449393"/>
    <lineage>
        <taxon>unclassified sequences</taxon>
        <taxon>metagenomes</taxon>
        <taxon>ecological metagenomes</taxon>
    </lineage>
</organism>
<sequence>MTELSIRPEEIRDAIARNVDAFAPGTSREEVGHVVETGDGIARVEGLHSAMTNELLEFEGGLLGLALNLDVREIGTVLLGDGSKIAEGQAVKRTGEILSVPVGDGFLGRVVDPLGNPIDGKGPIVAEARRALELQAPTVVERQPVKEPMLTGLKAIDAMTAIGRGQRQLIIGDRQTGKTAVAIDTILNQKENWESGDPKKQVKCIYVAIGQKGSTIAAVKGALEEFGAMEYTTIVAAPASDPAGFKYLAPYTGSAIGQHWMYKGEHVLIIFDDLSKQAEAYRAVSLLLRRPPGREAYPGDVFYLHSRLLERCAKLSNELGAGSMTGLPIIETKANDVSAYIPTNVISITDGQCFLESDLFNSGVRPAINVGISVSRVGGSAQPKAMKKVAGRLRLDLAQFRELEAFAAFGSDLDAASKAQLERGARLVELLKQGQYQPQSMEREAVSVWSGTSGNLDDVPVEDVQRFDKEFLDHLDRNHKDIFETIRTTTDLSDESIGKLETAITAFKRSYTTTAGHMLINDEPVAALDSSEIDPTQIVKVKG</sequence>
<dbReference type="InterPro" id="IPR033732">
    <property type="entry name" value="ATP_synth_F1_a_nt-bd_dom"/>
</dbReference>
<evidence type="ECO:0000256" key="6">
    <source>
        <dbReference type="ARBA" id="ARBA00022967"/>
    </source>
</evidence>
<dbReference type="HAMAP" id="MF_01346">
    <property type="entry name" value="ATP_synth_alpha_bact"/>
    <property type="match status" value="1"/>
</dbReference>
<comment type="subcellular location">
    <subcellularLocation>
        <location evidence="1">Membrane</location>
    </subcellularLocation>
</comment>
<dbReference type="InterPro" id="IPR005294">
    <property type="entry name" value="ATP_synth_F1_asu"/>
</dbReference>
<evidence type="ECO:0000256" key="10">
    <source>
        <dbReference type="ARBA" id="ARBA00023310"/>
    </source>
</evidence>
<dbReference type="InterPro" id="IPR038376">
    <property type="entry name" value="ATP_synth_asu_C_sf"/>
</dbReference>
<feature type="domain" description="ATPase F1/V1/A1 complex alpha/beta subunit nucleotide-binding" evidence="11">
    <location>
        <begin position="152"/>
        <end position="375"/>
    </location>
</feature>
<dbReference type="CDD" id="cd18113">
    <property type="entry name" value="ATP-synt_F1_alpha_C"/>
    <property type="match status" value="1"/>
</dbReference>
<dbReference type="Pfam" id="PF00306">
    <property type="entry name" value="ATP-synt_ab_C"/>
    <property type="match status" value="1"/>
</dbReference>
<evidence type="ECO:0000256" key="4">
    <source>
        <dbReference type="ARBA" id="ARBA00022741"/>
    </source>
</evidence>
<dbReference type="Pfam" id="PF02874">
    <property type="entry name" value="ATP-synt_ab_N"/>
    <property type="match status" value="1"/>
</dbReference>
<dbReference type="GO" id="GO:0045259">
    <property type="term" value="C:proton-transporting ATP synthase complex"/>
    <property type="evidence" value="ECO:0007669"/>
    <property type="project" value="UniProtKB-KW"/>
</dbReference>
<dbReference type="PROSITE" id="PS00152">
    <property type="entry name" value="ATPASE_ALPHA_BETA"/>
    <property type="match status" value="1"/>
</dbReference>
<dbReference type="InterPro" id="IPR020003">
    <property type="entry name" value="ATPase_a/bsu_AS"/>
</dbReference>
<dbReference type="FunFam" id="1.20.150.20:FF:000001">
    <property type="entry name" value="ATP synthase subunit alpha"/>
    <property type="match status" value="1"/>
</dbReference>
<dbReference type="InterPro" id="IPR036121">
    <property type="entry name" value="ATPase_F1/V1/A1_a/bsu_N_sf"/>
</dbReference>
<reference evidence="14" key="1">
    <citation type="submission" date="2020-05" db="EMBL/GenBank/DDBJ databases">
        <authorList>
            <person name="Chiriac C."/>
            <person name="Salcher M."/>
            <person name="Ghai R."/>
            <person name="Kavagutti S V."/>
        </authorList>
    </citation>
    <scope>NUCLEOTIDE SEQUENCE</scope>
</reference>
<dbReference type="InterPro" id="IPR004100">
    <property type="entry name" value="ATPase_F1/V1/A1_a/bsu_N"/>
</dbReference>
<keyword evidence="6" id="KW-1278">Translocase</keyword>